<comment type="similarity">
    <text evidence="1 5">Belongs to the AB hydrolase superfamily.</text>
</comment>
<dbReference type="InterPro" id="IPR029058">
    <property type="entry name" value="AB_hydrolase_fold"/>
</dbReference>
<dbReference type="PANTHER" id="PTHR14189">
    <property type="entry name" value="PROTEIN PHOSPHATASE METHYLESTERASE-1 RELATED"/>
    <property type="match status" value="1"/>
</dbReference>
<dbReference type="Proteomes" id="UP001153709">
    <property type="component" value="Chromosome 10"/>
</dbReference>
<dbReference type="InterPro" id="IPR000073">
    <property type="entry name" value="AB_hydrolase_1"/>
</dbReference>
<gene>
    <name evidence="9" type="ORF">DIABBA_LOCUS2139</name>
</gene>
<sequence>MSDLRRILLAHHGKRPGRRVFGLAKDFTPIKWSEYFDKEEIIQLANGEFHVYTKGSEGPILLCLHGGGYSGLTWALFAAEVTKLINCQVVALDLRGHGNTSTNDDSNLSLEMLSNDVMDMAAKLTEKNASPIILLGHSMGGAVAVEAAYHIEAVVGLCVIDVVEGTALDALSSMQSILRGRPTQFKSLQHAIQWCYKGGQTHNIEAARVSMPGQLIRVKTGKLASNDCDAEEPVDMASSTKEIPSDYSIEDIIEVEESEDDSCSNCGKPPLPKSQKTETFKTPISMSIRTEPDGEPYTWRIDLSKTEKFWTGWFKGLSQKFLDLRIPKLLLLANIHGLDTTLTVGQMQGKFQFQVLAKSGHAIHEDQPYQVAEIVSGYLVKQRIATPKSNFVHASLPAC</sequence>
<protein>
    <recommendedName>
        <fullName evidence="5">Protein phosphatase methylesterase 1</fullName>
        <shortName evidence="5">PME-1</shortName>
        <ecNumber evidence="5">3.1.1.-</ecNumber>
    </recommendedName>
</protein>
<dbReference type="SUPFAM" id="SSF53474">
    <property type="entry name" value="alpha/beta-Hydrolases"/>
    <property type="match status" value="1"/>
</dbReference>
<dbReference type="GO" id="GO:0051723">
    <property type="term" value="F:protein methylesterase activity"/>
    <property type="evidence" value="ECO:0007669"/>
    <property type="project" value="UniProtKB-EC"/>
</dbReference>
<dbReference type="Gene3D" id="3.40.50.1820">
    <property type="entry name" value="alpha/beta hydrolase"/>
    <property type="match status" value="1"/>
</dbReference>
<reference evidence="9" key="1">
    <citation type="submission" date="2022-01" db="EMBL/GenBank/DDBJ databases">
        <authorList>
            <person name="King R."/>
        </authorList>
    </citation>
    <scope>NUCLEOTIDE SEQUENCE</scope>
</reference>
<dbReference type="InterPro" id="IPR016812">
    <property type="entry name" value="PPase_methylesterase_euk"/>
</dbReference>
<dbReference type="EMBL" id="OU898285">
    <property type="protein sequence ID" value="CAG9828204.1"/>
    <property type="molecule type" value="Genomic_DNA"/>
</dbReference>
<dbReference type="AlphaFoldDB" id="A0A9N9STU7"/>
<evidence type="ECO:0000256" key="5">
    <source>
        <dbReference type="PIRNR" id="PIRNR022950"/>
    </source>
</evidence>
<evidence type="ECO:0000313" key="10">
    <source>
        <dbReference type="Proteomes" id="UP001153709"/>
    </source>
</evidence>
<evidence type="ECO:0000256" key="1">
    <source>
        <dbReference type="ARBA" id="ARBA00008645"/>
    </source>
</evidence>
<feature type="domain" description="AB hydrolase-1" evidence="8">
    <location>
        <begin position="61"/>
        <end position="171"/>
    </location>
</feature>
<evidence type="ECO:0000256" key="3">
    <source>
        <dbReference type="ARBA" id="ARBA00022801"/>
    </source>
</evidence>
<proteinExistence type="inferred from homology"/>
<dbReference type="PANTHER" id="PTHR14189:SF0">
    <property type="entry name" value="PROTEIN PHOSPHATASE METHYLESTERASE 1"/>
    <property type="match status" value="1"/>
</dbReference>
<dbReference type="Pfam" id="PF12697">
    <property type="entry name" value="Abhydrolase_6"/>
    <property type="match status" value="1"/>
</dbReference>
<feature type="active site" evidence="6">
    <location>
        <position position="161"/>
    </location>
</feature>
<dbReference type="OrthoDB" id="194865at2759"/>
<name>A0A9N9STU7_DIABA</name>
<evidence type="ECO:0000256" key="6">
    <source>
        <dbReference type="PIRSR" id="PIRSR022950-1"/>
    </source>
</evidence>
<keyword evidence="2 5" id="KW-0719">Serine esterase</keyword>
<evidence type="ECO:0000313" key="9">
    <source>
        <dbReference type="EMBL" id="CAG9828204.1"/>
    </source>
</evidence>
<comment type="catalytic activity">
    <reaction evidence="4">
        <text>[phosphatase 2A protein]-C-terminal L-leucine methyl ester + H2O = [phosphatase 2A protein]-C-terminal L-leucine + methanol + H(+)</text>
        <dbReference type="Rhea" id="RHEA:48548"/>
        <dbReference type="Rhea" id="RHEA-COMP:12134"/>
        <dbReference type="Rhea" id="RHEA-COMP:12135"/>
        <dbReference type="ChEBI" id="CHEBI:15377"/>
        <dbReference type="ChEBI" id="CHEBI:15378"/>
        <dbReference type="ChEBI" id="CHEBI:17790"/>
        <dbReference type="ChEBI" id="CHEBI:90516"/>
        <dbReference type="ChEBI" id="CHEBI:90517"/>
        <dbReference type="EC" id="3.1.1.89"/>
    </reaction>
</comment>
<dbReference type="EC" id="3.1.1.-" evidence="5"/>
<evidence type="ECO:0000256" key="4">
    <source>
        <dbReference type="ARBA" id="ARBA00049203"/>
    </source>
</evidence>
<evidence type="ECO:0000259" key="8">
    <source>
        <dbReference type="Pfam" id="PF12697"/>
    </source>
</evidence>
<feature type="active site" evidence="6">
    <location>
        <position position="138"/>
    </location>
</feature>
<feature type="active site" evidence="6">
    <location>
        <position position="361"/>
    </location>
</feature>
<feature type="region of interest" description="Disordered" evidence="7">
    <location>
        <begin position="259"/>
        <end position="278"/>
    </location>
</feature>
<evidence type="ECO:0000256" key="7">
    <source>
        <dbReference type="SAM" id="MobiDB-lite"/>
    </source>
</evidence>
<organism evidence="9 10">
    <name type="scientific">Diabrotica balteata</name>
    <name type="common">Banded cucumber beetle</name>
    <dbReference type="NCBI Taxonomy" id="107213"/>
    <lineage>
        <taxon>Eukaryota</taxon>
        <taxon>Metazoa</taxon>
        <taxon>Ecdysozoa</taxon>
        <taxon>Arthropoda</taxon>
        <taxon>Hexapoda</taxon>
        <taxon>Insecta</taxon>
        <taxon>Pterygota</taxon>
        <taxon>Neoptera</taxon>
        <taxon>Endopterygota</taxon>
        <taxon>Coleoptera</taxon>
        <taxon>Polyphaga</taxon>
        <taxon>Cucujiformia</taxon>
        <taxon>Chrysomeloidea</taxon>
        <taxon>Chrysomelidae</taxon>
        <taxon>Galerucinae</taxon>
        <taxon>Diabroticina</taxon>
        <taxon>Diabroticites</taxon>
        <taxon>Diabrotica</taxon>
    </lineage>
</organism>
<comment type="function">
    <text evidence="5">Demethylates proteins that have been reversibly carboxymethylated.</text>
</comment>
<dbReference type="PIRSF" id="PIRSF022950">
    <property type="entry name" value="PPase_methylesterase_euk"/>
    <property type="match status" value="1"/>
</dbReference>
<keyword evidence="10" id="KW-1185">Reference proteome</keyword>
<keyword evidence="3 5" id="KW-0378">Hydrolase</keyword>
<evidence type="ECO:0000256" key="2">
    <source>
        <dbReference type="ARBA" id="ARBA00022487"/>
    </source>
</evidence>
<accession>A0A9N9STU7</accession>